<dbReference type="HAMAP" id="MF_00795">
    <property type="entry name" value="CutC"/>
    <property type="match status" value="1"/>
</dbReference>
<feature type="compositionally biased region" description="Polar residues" evidence="3">
    <location>
        <begin position="264"/>
        <end position="285"/>
    </location>
</feature>
<reference evidence="4 5" key="1">
    <citation type="submission" date="2015-12" db="EMBL/GenBank/DDBJ databases">
        <title>The genome of Folsomia candida.</title>
        <authorList>
            <person name="Faddeeva A."/>
            <person name="Derks M.F."/>
            <person name="Anvar Y."/>
            <person name="Smit S."/>
            <person name="Van Straalen N."/>
            <person name="Roelofs D."/>
        </authorList>
    </citation>
    <scope>NUCLEOTIDE SEQUENCE [LARGE SCALE GENOMIC DNA]</scope>
    <source>
        <strain evidence="4 5">VU population</strain>
        <tissue evidence="4">Whole body</tissue>
    </source>
</reference>
<dbReference type="PRINTS" id="PR00929">
    <property type="entry name" value="ATHOOK"/>
</dbReference>
<dbReference type="OrthoDB" id="7392499at2759"/>
<feature type="region of interest" description="Disordered" evidence="3">
    <location>
        <begin position="437"/>
        <end position="500"/>
    </location>
</feature>
<feature type="region of interest" description="Disordered" evidence="3">
    <location>
        <begin position="243"/>
        <end position="413"/>
    </location>
</feature>
<feature type="compositionally biased region" description="Polar residues" evidence="3">
    <location>
        <begin position="51"/>
        <end position="72"/>
    </location>
</feature>
<comment type="caution">
    <text evidence="4">The sequence shown here is derived from an EMBL/GenBank/DDBJ whole genome shotgun (WGS) entry which is preliminary data.</text>
</comment>
<feature type="compositionally biased region" description="Polar residues" evidence="3">
    <location>
        <begin position="306"/>
        <end position="320"/>
    </location>
</feature>
<dbReference type="SMART" id="SM00384">
    <property type="entry name" value="AT_hook"/>
    <property type="match status" value="6"/>
</dbReference>
<dbReference type="EMBL" id="LNIX01000001">
    <property type="protein sequence ID" value="OXA62415.1"/>
    <property type="molecule type" value="Genomic_DNA"/>
</dbReference>
<organism evidence="4 5">
    <name type="scientific">Folsomia candida</name>
    <name type="common">Springtail</name>
    <dbReference type="NCBI Taxonomy" id="158441"/>
    <lineage>
        <taxon>Eukaryota</taxon>
        <taxon>Metazoa</taxon>
        <taxon>Ecdysozoa</taxon>
        <taxon>Arthropoda</taxon>
        <taxon>Hexapoda</taxon>
        <taxon>Collembola</taxon>
        <taxon>Entomobryomorpha</taxon>
        <taxon>Isotomoidea</taxon>
        <taxon>Isotomidae</taxon>
        <taxon>Proisotominae</taxon>
        <taxon>Folsomia</taxon>
    </lineage>
</organism>
<sequence>MKRKKAADFATPLSDRFVNLGDDTTEEGLEFFEIKLETPSSDSDDDKLVELSTTGGDKTMSQVPFLNVTSPAVTKRGRGRPRKKRPAEGSSLGNSKKKVRNPTFNVKRGRPTKINGDRKPGSVLTGRLVTSAGPEPNNPGTNVGKDQVRMRHPPKRFEDNNEGQGTSRSFKQNGNKHLEGHYDSSESRGQGIRRKRGRPPKISQNFNGSMKNTNLSASLSPDPMISIGTSLSKIKSEIGQTLYDIKKRGPGRPKKIIGDRRPGSVSNGGLVTSAGSGPESNNPETNVAKDKVRMRRPPKRFEENNKGQGTSCSFQQNGNQHLEGHHYDSSQSRAQGIRRKRGRPPKISQHFNGNIGQTLHAVKKRGRGRPRKSINSTSSKKSIVAYSVDSDSDWTSSSKPAKKPKKLKSSRESKVKILDVSRGLILNISRCDTQGATLVPEKQRRRKRRFSASESLPVAAPANMKSEYCSDLPPKKRRGRPPKNTKITPTTSKGLPPSKKKINCSISDNTPLLEVCVDTIQSTINAVNGGAKRIELCSALSEGGLTPTVGLLELCKQITDVKIFAMIRPRCGDFLYSDNEIQIMERDIISLKNAGADGFVFGMLDELGNVDDEKCARLLAAANPLPCTFHRAFDLTCNPMSCLETIVNLGFDRILTSGLRPSAAEGIPLLKQLVDAANDRIVIMAGAGVNPGNVFEIVTNTGVKEVHGSGRVKVFSKMRSTSSEPQVGMGAPGEDDSSHFQTSVALVQGIVDQLTFAFKEIERLHSNRQNPEVLESSTTQNNGEYKFYDDGSKAGDVGSTEPPIMLTQLPEENNLENKEEAVTETATMIPASSHEPVEVGDDSVEDEDVIAEQRMLAQEQTVVNCENNNKITPEPDLSSPPQMIEIRDPESDEEDLIISDPDQVTSAHPDVPGASLSNLDESASGGNYLQVLNSSGNFNPESTGRQVLNDDDHDATVGSPIAEIPTANKNDTNNLQEVEEIGGGV</sequence>
<accession>A0A226EXN5</accession>
<feature type="compositionally biased region" description="Polar residues" evidence="3">
    <location>
        <begin position="202"/>
        <end position="219"/>
    </location>
</feature>
<feature type="compositionally biased region" description="Polar residues" evidence="3">
    <location>
        <begin position="769"/>
        <end position="783"/>
    </location>
</feature>
<keyword evidence="5" id="KW-1185">Reference proteome</keyword>
<dbReference type="InterPro" id="IPR005627">
    <property type="entry name" value="CutC-like"/>
</dbReference>
<evidence type="ECO:0000313" key="4">
    <source>
        <dbReference type="EMBL" id="OXA62415.1"/>
    </source>
</evidence>
<feature type="compositionally biased region" description="Basic residues" evidence="3">
    <location>
        <begin position="361"/>
        <end position="372"/>
    </location>
</feature>
<dbReference type="Pfam" id="PF03932">
    <property type="entry name" value="CutC"/>
    <property type="match status" value="1"/>
</dbReference>
<dbReference type="Proteomes" id="UP000198287">
    <property type="component" value="Unassembled WGS sequence"/>
</dbReference>
<feature type="compositionally biased region" description="Low complexity" evidence="3">
    <location>
        <begin position="373"/>
        <end position="399"/>
    </location>
</feature>
<comment type="similarity">
    <text evidence="1">Belongs to the CutC family.</text>
</comment>
<protein>
    <recommendedName>
        <fullName evidence="2">Copper homeostasis protein cutC homolog</fullName>
    </recommendedName>
</protein>
<dbReference type="SUPFAM" id="SSF110395">
    <property type="entry name" value="CutC-like"/>
    <property type="match status" value="1"/>
</dbReference>
<feature type="region of interest" description="Disordered" evidence="3">
    <location>
        <begin position="769"/>
        <end position="800"/>
    </location>
</feature>
<feature type="compositionally biased region" description="Basic and acidic residues" evidence="3">
    <location>
        <begin position="176"/>
        <end position="186"/>
    </location>
</feature>
<dbReference type="AlphaFoldDB" id="A0A226EXN5"/>
<dbReference type="PANTHER" id="PTHR12598:SF0">
    <property type="entry name" value="COPPER HOMEOSTASIS PROTEIN CUTC HOMOLOG"/>
    <property type="match status" value="1"/>
</dbReference>
<dbReference type="GO" id="GO:0003677">
    <property type="term" value="F:DNA binding"/>
    <property type="evidence" value="ECO:0007669"/>
    <property type="project" value="InterPro"/>
</dbReference>
<evidence type="ECO:0000256" key="2">
    <source>
        <dbReference type="ARBA" id="ARBA00019014"/>
    </source>
</evidence>
<dbReference type="Gene3D" id="3.20.20.380">
    <property type="entry name" value="Copper homeostasis (CutC) domain"/>
    <property type="match status" value="1"/>
</dbReference>
<feature type="compositionally biased region" description="Polar residues" evidence="3">
    <location>
        <begin position="162"/>
        <end position="175"/>
    </location>
</feature>
<evidence type="ECO:0000313" key="5">
    <source>
        <dbReference type="Proteomes" id="UP000198287"/>
    </source>
</evidence>
<dbReference type="InterPro" id="IPR036822">
    <property type="entry name" value="CutC-like_dom_sf"/>
</dbReference>
<dbReference type="FunFam" id="3.20.20.380:FF:000001">
    <property type="entry name" value="Copper homeostasis protein CutC"/>
    <property type="match status" value="1"/>
</dbReference>
<feature type="region of interest" description="Disordered" evidence="3">
    <location>
        <begin position="718"/>
        <end position="738"/>
    </location>
</feature>
<dbReference type="GO" id="GO:0005507">
    <property type="term" value="F:copper ion binding"/>
    <property type="evidence" value="ECO:0007669"/>
    <property type="project" value="TreeGrafter"/>
</dbReference>
<evidence type="ECO:0000256" key="3">
    <source>
        <dbReference type="SAM" id="MobiDB-lite"/>
    </source>
</evidence>
<evidence type="ECO:0000256" key="1">
    <source>
        <dbReference type="ARBA" id="ARBA00007768"/>
    </source>
</evidence>
<dbReference type="PANTHER" id="PTHR12598">
    <property type="entry name" value="COPPER HOMEOSTASIS PROTEIN CUTC"/>
    <property type="match status" value="1"/>
</dbReference>
<feature type="region of interest" description="Disordered" evidence="3">
    <location>
        <begin position="36"/>
        <end position="222"/>
    </location>
</feature>
<gene>
    <name evidence="4" type="ORF">Fcan01_03339</name>
</gene>
<dbReference type="InterPro" id="IPR017956">
    <property type="entry name" value="AT_hook_DNA-bd_motif"/>
</dbReference>
<proteinExistence type="inferred from homology"/>
<feature type="compositionally biased region" description="Basic residues" evidence="3">
    <location>
        <begin position="75"/>
        <end position="85"/>
    </location>
</feature>
<name>A0A226EXN5_FOLCA</name>
<dbReference type="STRING" id="158441.A0A226EXN5"/>